<dbReference type="OrthoDB" id="6766775at2759"/>
<feature type="compositionally biased region" description="Acidic residues" evidence="3">
    <location>
        <begin position="497"/>
        <end position="508"/>
    </location>
</feature>
<reference evidence="5 6" key="1">
    <citation type="submission" date="2020-08" db="EMBL/GenBank/DDBJ databases">
        <authorList>
            <person name="Hejnol A."/>
        </authorList>
    </citation>
    <scope>NUCLEOTIDE SEQUENCE [LARGE SCALE GENOMIC DNA]</scope>
</reference>
<dbReference type="InterPro" id="IPR051876">
    <property type="entry name" value="ODA-DC/CCD"/>
</dbReference>
<gene>
    <name evidence="5" type="ORF">DGYR_LOCUS4939</name>
</gene>
<dbReference type="EMBL" id="CAJFCJ010000006">
    <property type="protein sequence ID" value="CAD5116302.1"/>
    <property type="molecule type" value="Genomic_DNA"/>
</dbReference>
<feature type="coiled-coil region" evidence="2">
    <location>
        <begin position="335"/>
        <end position="394"/>
    </location>
</feature>
<dbReference type="PANTHER" id="PTHR21694:SF35">
    <property type="entry name" value="OUTER DYNEIN ARM-DOCKING COMPLEX SUBUNIT 1"/>
    <property type="match status" value="1"/>
</dbReference>
<evidence type="ECO:0000313" key="5">
    <source>
        <dbReference type="EMBL" id="CAD5116302.1"/>
    </source>
</evidence>
<dbReference type="PANTHER" id="PTHR21694">
    <property type="entry name" value="COILED-COIL DOMAIN-CONTAINING PROTEIN 63"/>
    <property type="match status" value="1"/>
</dbReference>
<evidence type="ECO:0000313" key="6">
    <source>
        <dbReference type="Proteomes" id="UP000549394"/>
    </source>
</evidence>
<feature type="region of interest" description="Disordered" evidence="3">
    <location>
        <begin position="469"/>
        <end position="558"/>
    </location>
</feature>
<accession>A0A7I8VKT1</accession>
<feature type="region of interest" description="Disordered" evidence="3">
    <location>
        <begin position="1"/>
        <end position="22"/>
    </location>
</feature>
<comment type="caution">
    <text evidence="5">The sequence shown here is derived from an EMBL/GenBank/DDBJ whole genome shotgun (WGS) entry which is preliminary data.</text>
</comment>
<protein>
    <submittedName>
        <fullName evidence="5">DgyrCDS5208</fullName>
    </submittedName>
</protein>
<dbReference type="InterPro" id="IPR049258">
    <property type="entry name" value="ODAD1_CC"/>
</dbReference>
<evidence type="ECO:0000256" key="1">
    <source>
        <dbReference type="ARBA" id="ARBA00023054"/>
    </source>
</evidence>
<proteinExistence type="predicted"/>
<dbReference type="GO" id="GO:0036158">
    <property type="term" value="P:outer dynein arm assembly"/>
    <property type="evidence" value="ECO:0007669"/>
    <property type="project" value="TreeGrafter"/>
</dbReference>
<dbReference type="AlphaFoldDB" id="A0A7I8VKT1"/>
<feature type="domain" description="ODAD1 central coiled coil region" evidence="4">
    <location>
        <begin position="144"/>
        <end position="428"/>
    </location>
</feature>
<sequence length="558" mass="65380">MPRPRSASSDASDAGEGMAQEELQRLKRSYRSTEVNKQQYTNESQTLIRKQRQELEQLDKSIQECLKELRLIESTSNKKKDDTNVNSLTDLGNKLTETEKAIVDEIRQQEDLKAEIKEWEAKCKKQNQNMGGSNMSHQHNVKVQRNIGKLENQLDQANSRFSKLLSTNANLRNEIESLRVERTRFDNVYKKLERKLNDLKRETGEVIDISTQAYDQREDAQTKMIQLKEKSDKDIAQHNAEMKELMRIIDHDRKLREFMNVKGADREEDPQQRAWKQNIEKREAQRRKASQTDTVESYEQAMERIKEITQENDIQMLVKKFIEVEDKNFALFNYVNEQNNQIEQLQNEISEIQENIGKYEKEGTEMEEERKDIMRRLENRQRNASKEADVFEEKHKAVMKILDQLKDGIQSLFDKINCDKNALGDMLGAQEGMNEQNIMQYMGPIEQRTNELLKIQGYVLMQKDHDQDFTKKQHSLLGEGPAPPQNLPIIEPPSVGDDLDSDPNEVSDDERRPMTRTELEQKALRSVHKREATMKNQPFRYDLGNNDKGKKKEKGRKY</sequence>
<evidence type="ECO:0000256" key="2">
    <source>
        <dbReference type="SAM" id="Coils"/>
    </source>
</evidence>
<feature type="compositionally biased region" description="Basic and acidic residues" evidence="3">
    <location>
        <begin position="509"/>
        <end position="533"/>
    </location>
</feature>
<evidence type="ECO:0000256" key="3">
    <source>
        <dbReference type="SAM" id="MobiDB-lite"/>
    </source>
</evidence>
<feature type="coiled-coil region" evidence="2">
    <location>
        <begin position="23"/>
        <end position="248"/>
    </location>
</feature>
<feature type="compositionally biased region" description="Low complexity" evidence="3">
    <location>
        <begin position="1"/>
        <end position="14"/>
    </location>
</feature>
<name>A0A7I8VKT1_9ANNE</name>
<dbReference type="Proteomes" id="UP000549394">
    <property type="component" value="Unassembled WGS sequence"/>
</dbReference>
<evidence type="ECO:0000259" key="4">
    <source>
        <dbReference type="Pfam" id="PF21773"/>
    </source>
</evidence>
<dbReference type="GO" id="GO:0005930">
    <property type="term" value="C:axoneme"/>
    <property type="evidence" value="ECO:0007669"/>
    <property type="project" value="TreeGrafter"/>
</dbReference>
<dbReference type="Pfam" id="PF21773">
    <property type="entry name" value="ODAD1_CC"/>
    <property type="match status" value="1"/>
</dbReference>
<dbReference type="GO" id="GO:0003341">
    <property type="term" value="P:cilium movement"/>
    <property type="evidence" value="ECO:0007669"/>
    <property type="project" value="TreeGrafter"/>
</dbReference>
<keyword evidence="6" id="KW-1185">Reference proteome</keyword>
<organism evidence="5 6">
    <name type="scientific">Dimorphilus gyrociliatus</name>
    <dbReference type="NCBI Taxonomy" id="2664684"/>
    <lineage>
        <taxon>Eukaryota</taxon>
        <taxon>Metazoa</taxon>
        <taxon>Spiralia</taxon>
        <taxon>Lophotrochozoa</taxon>
        <taxon>Annelida</taxon>
        <taxon>Polychaeta</taxon>
        <taxon>Polychaeta incertae sedis</taxon>
        <taxon>Dinophilidae</taxon>
        <taxon>Dimorphilus</taxon>
    </lineage>
</organism>
<keyword evidence="1 2" id="KW-0175">Coiled coil</keyword>